<keyword evidence="3" id="KW-1185">Reference proteome</keyword>
<feature type="region of interest" description="Disordered" evidence="1">
    <location>
        <begin position="165"/>
        <end position="188"/>
    </location>
</feature>
<evidence type="ECO:0000313" key="2">
    <source>
        <dbReference type="EMBL" id="VEL13271.1"/>
    </source>
</evidence>
<reference evidence="2" key="1">
    <citation type="submission" date="2018-11" db="EMBL/GenBank/DDBJ databases">
        <authorList>
            <consortium name="Pathogen Informatics"/>
        </authorList>
    </citation>
    <scope>NUCLEOTIDE SEQUENCE</scope>
</reference>
<feature type="compositionally biased region" description="Polar residues" evidence="1">
    <location>
        <begin position="278"/>
        <end position="288"/>
    </location>
</feature>
<feature type="compositionally biased region" description="Low complexity" evidence="1">
    <location>
        <begin position="266"/>
        <end position="277"/>
    </location>
</feature>
<dbReference type="AlphaFoldDB" id="A0A3S4ZVT7"/>
<organism evidence="2 3">
    <name type="scientific">Protopolystoma xenopodis</name>
    <dbReference type="NCBI Taxonomy" id="117903"/>
    <lineage>
        <taxon>Eukaryota</taxon>
        <taxon>Metazoa</taxon>
        <taxon>Spiralia</taxon>
        <taxon>Lophotrochozoa</taxon>
        <taxon>Platyhelminthes</taxon>
        <taxon>Monogenea</taxon>
        <taxon>Polyopisthocotylea</taxon>
        <taxon>Polystomatidea</taxon>
        <taxon>Polystomatidae</taxon>
        <taxon>Protopolystoma</taxon>
    </lineage>
</organism>
<feature type="compositionally biased region" description="Polar residues" evidence="1">
    <location>
        <begin position="167"/>
        <end position="187"/>
    </location>
</feature>
<sequence>MASGMILTGLTPGQVIVQLIVETVDPDDVFAAQIVHVTEHTSTQRPVNRLTADLIVTILPALNSLINPWRSNPEIRMTPFSRLQLHLADEVQLNSIIEYSIEADADDEGLTHPLLTVTRQGLLEVRSSPSAGAAGSAGVFLHRRRLRITSHPGKPIARHASVEILSDSPSESPSIVTSDATASNSGSTGIGVSVPTTSYYAAMDKLPTAHDSPILQSLVVEVLIKQPRYLLATPTAGVSSSLLRNLLFGLENHRDITQNFQRPSRDSLLSASNPSSSTQIETEPTVTRLSGLPPGGPFLLGISYHDEIGLPFDAVAVFSHPSV</sequence>
<dbReference type="OrthoDB" id="6287700at2759"/>
<protein>
    <submittedName>
        <fullName evidence="2">Uncharacterized protein</fullName>
    </submittedName>
</protein>
<comment type="caution">
    <text evidence="2">The sequence shown here is derived from an EMBL/GenBank/DDBJ whole genome shotgun (WGS) entry which is preliminary data.</text>
</comment>
<accession>A0A3S4ZVT7</accession>
<feature type="region of interest" description="Disordered" evidence="1">
    <location>
        <begin position="263"/>
        <end position="288"/>
    </location>
</feature>
<dbReference type="EMBL" id="CAAALY010017269">
    <property type="protein sequence ID" value="VEL13271.1"/>
    <property type="molecule type" value="Genomic_DNA"/>
</dbReference>
<name>A0A3S4ZVT7_9PLAT</name>
<evidence type="ECO:0000313" key="3">
    <source>
        <dbReference type="Proteomes" id="UP000784294"/>
    </source>
</evidence>
<proteinExistence type="predicted"/>
<evidence type="ECO:0000256" key="1">
    <source>
        <dbReference type="SAM" id="MobiDB-lite"/>
    </source>
</evidence>
<dbReference type="Proteomes" id="UP000784294">
    <property type="component" value="Unassembled WGS sequence"/>
</dbReference>
<gene>
    <name evidence="2" type="ORF">PXEA_LOCUS6711</name>
</gene>